<evidence type="ECO:0000256" key="1">
    <source>
        <dbReference type="ARBA" id="ARBA00022500"/>
    </source>
</evidence>
<accession>A0ABQ5TZ86</accession>
<dbReference type="CDD" id="cd16352">
    <property type="entry name" value="CheD"/>
    <property type="match status" value="1"/>
</dbReference>
<keyword evidence="5" id="KW-1185">Reference proteome</keyword>
<comment type="similarity">
    <text evidence="3">Belongs to the CheD family.</text>
</comment>
<dbReference type="InterPro" id="IPR038592">
    <property type="entry name" value="CheD-like_sf"/>
</dbReference>
<comment type="caution">
    <text evidence="4">The sequence shown here is derived from an EMBL/GenBank/DDBJ whole genome shotgun (WGS) entry which is preliminary data.</text>
</comment>
<dbReference type="PANTHER" id="PTHR35147">
    <property type="entry name" value="CHEMORECEPTOR GLUTAMINE DEAMIDASE CHED-RELATED"/>
    <property type="match status" value="1"/>
</dbReference>
<proteinExistence type="inferred from homology"/>
<gene>
    <name evidence="3 4" type="primary">cheD</name>
    <name evidence="4" type="ORF">GCM10007891_29490</name>
</gene>
<dbReference type="PANTHER" id="PTHR35147:SF2">
    <property type="entry name" value="CHEMORECEPTOR GLUTAMINE DEAMIDASE CHED-RELATED"/>
    <property type="match status" value="1"/>
</dbReference>
<dbReference type="Gene3D" id="3.30.1330.200">
    <property type="match status" value="1"/>
</dbReference>
<dbReference type="EMBL" id="BSND01000013">
    <property type="protein sequence ID" value="GLQ01096.1"/>
    <property type="molecule type" value="Genomic_DNA"/>
</dbReference>
<evidence type="ECO:0000256" key="2">
    <source>
        <dbReference type="ARBA" id="ARBA00022801"/>
    </source>
</evidence>
<organism evidence="4 5">
    <name type="scientific">Methylophaga thalassica</name>
    <dbReference type="NCBI Taxonomy" id="40223"/>
    <lineage>
        <taxon>Bacteria</taxon>
        <taxon>Pseudomonadati</taxon>
        <taxon>Pseudomonadota</taxon>
        <taxon>Gammaproteobacteria</taxon>
        <taxon>Thiotrichales</taxon>
        <taxon>Piscirickettsiaceae</taxon>
        <taxon>Methylophaga</taxon>
    </lineage>
</organism>
<name>A0ABQ5TZ86_9GAMM</name>
<evidence type="ECO:0000256" key="3">
    <source>
        <dbReference type="HAMAP-Rule" id="MF_01440"/>
    </source>
</evidence>
<reference evidence="4" key="1">
    <citation type="journal article" date="2014" name="Int. J. Syst. Evol. Microbiol.">
        <title>Complete genome of a new Firmicutes species belonging to the dominant human colonic microbiota ('Ruminococcus bicirculans') reveals two chromosomes and a selective capacity to utilize plant glucans.</title>
        <authorList>
            <consortium name="NISC Comparative Sequencing Program"/>
            <person name="Wegmann U."/>
            <person name="Louis P."/>
            <person name="Goesmann A."/>
            <person name="Henrissat B."/>
            <person name="Duncan S.H."/>
            <person name="Flint H.J."/>
        </authorList>
    </citation>
    <scope>NUCLEOTIDE SEQUENCE</scope>
    <source>
        <strain evidence="4">NBRC 102424</strain>
    </source>
</reference>
<comment type="catalytic activity">
    <reaction evidence="3">
        <text>L-glutaminyl-[protein] + H2O = L-glutamyl-[protein] + NH4(+)</text>
        <dbReference type="Rhea" id="RHEA:16441"/>
        <dbReference type="Rhea" id="RHEA-COMP:10207"/>
        <dbReference type="Rhea" id="RHEA-COMP:10208"/>
        <dbReference type="ChEBI" id="CHEBI:15377"/>
        <dbReference type="ChEBI" id="CHEBI:28938"/>
        <dbReference type="ChEBI" id="CHEBI:29973"/>
        <dbReference type="ChEBI" id="CHEBI:30011"/>
        <dbReference type="EC" id="3.5.1.44"/>
    </reaction>
</comment>
<evidence type="ECO:0000313" key="5">
    <source>
        <dbReference type="Proteomes" id="UP001161423"/>
    </source>
</evidence>
<dbReference type="Pfam" id="PF03975">
    <property type="entry name" value="CheD"/>
    <property type="match status" value="1"/>
</dbReference>
<dbReference type="EC" id="3.5.1.44" evidence="3"/>
<dbReference type="HAMAP" id="MF_01440">
    <property type="entry name" value="CheD"/>
    <property type="match status" value="1"/>
</dbReference>
<reference evidence="4" key="2">
    <citation type="submission" date="2023-01" db="EMBL/GenBank/DDBJ databases">
        <title>Draft genome sequence of Methylophaga thalassica strain NBRC 102424.</title>
        <authorList>
            <person name="Sun Q."/>
            <person name="Mori K."/>
        </authorList>
    </citation>
    <scope>NUCLEOTIDE SEQUENCE</scope>
    <source>
        <strain evidence="4">NBRC 102424</strain>
    </source>
</reference>
<dbReference type="InterPro" id="IPR011324">
    <property type="entry name" value="Cytotoxic_necrot_fac-like_cat"/>
</dbReference>
<dbReference type="InterPro" id="IPR005659">
    <property type="entry name" value="Chemorcpt_Glu_NH3ase_CheD"/>
</dbReference>
<dbReference type="Proteomes" id="UP001161423">
    <property type="component" value="Unassembled WGS sequence"/>
</dbReference>
<keyword evidence="2 3" id="KW-0378">Hydrolase</keyword>
<protein>
    <recommendedName>
        <fullName evidence="3">Probable chemoreceptor glutamine deamidase CheD</fullName>
        <ecNumber evidence="3">3.5.1.44</ecNumber>
    </recommendedName>
</protein>
<evidence type="ECO:0000313" key="4">
    <source>
        <dbReference type="EMBL" id="GLQ01096.1"/>
    </source>
</evidence>
<sequence length="212" mass="23661">MMALLPVLPAAIKGFEDVNRYWDSYAQAWVAKILPGQLYVSCSDEEVISTTLGSCVAACIRDRIKGIGGVNHFMLPWTENAPSETWKGMATRYGSFAMESLINEILKAGGERCNLEMKVCGGARIINGISNDIGRKNSDFILSFAQTEGIPLIAYDLGDIHPRKLMYYPSTGQMYVKRIQQLHNDTVYQRESQYHEQLKAAPQSGGVELFDR</sequence>
<dbReference type="SUPFAM" id="SSF64438">
    <property type="entry name" value="CNF1/YfiH-like putative cysteine hydrolases"/>
    <property type="match status" value="1"/>
</dbReference>
<dbReference type="NCBIfam" id="NF010013">
    <property type="entry name" value="PRK13487.1"/>
    <property type="match status" value="1"/>
</dbReference>
<comment type="function">
    <text evidence="3">Probably deamidates glutamine residues to glutamate on methyl-accepting chemotaxis receptors (MCPs), playing an important role in chemotaxis.</text>
</comment>
<dbReference type="RefSeq" id="WP_284723763.1">
    <property type="nucleotide sequence ID" value="NZ_BSND01000013.1"/>
</dbReference>
<keyword evidence="1 3" id="KW-0145">Chemotaxis</keyword>